<keyword evidence="3" id="KW-0732">Signal</keyword>
<evidence type="ECO:0000313" key="6">
    <source>
        <dbReference type="Proteomes" id="UP000584931"/>
    </source>
</evidence>
<gene>
    <name evidence="5" type="ORF">HNR06_003196</name>
</gene>
<dbReference type="AlphaFoldDB" id="A0A7Y9XF17"/>
<evidence type="ECO:0000313" key="5">
    <source>
        <dbReference type="EMBL" id="NYH53607.1"/>
    </source>
</evidence>
<feature type="compositionally biased region" description="Basic and acidic residues" evidence="2">
    <location>
        <begin position="658"/>
        <end position="681"/>
    </location>
</feature>
<feature type="region of interest" description="Disordered" evidence="2">
    <location>
        <begin position="335"/>
        <end position="395"/>
    </location>
</feature>
<dbReference type="RefSeq" id="WP_218908743.1">
    <property type="nucleotide sequence ID" value="NZ_JACCHL010000001.1"/>
</dbReference>
<sequence length="1042" mass="110976">MSAAACTAASALVLGLLYATPALADTDPHSPADRTVPAPDTWEPGEASTEPVGGEPPDEPWTPSGAGGEAAPEARAENPEPRVATCADGANRGIRSWYPLERHQISDRMELAVNTQDGNVVVRHRDLTVAGTGLDLSVSSFYNSAPSYDGWTLSHGQDVGLQIFSNSVILQGPSGYCERFDIADDGSFTPPPGLNAELEELSNGHYALTFHRGEYEDQVWTFTADGWLYSQADRNGQTHRMRYDTDWNLVSVVDTQDRVTTFDWEGGPTPTVTDATGETAASHTWSGGYDTSTLTDRAGQDVEFGYGDNGLLTSITDATGAVWKIAYNGDDQVTGLTVPDGTEDGATTSYSYGDSASSNTRTTVTDPEGGESTLEFDDQGRQTSATDQVGNTRSQTWTANSDVATTTDALQASVTYDYDAFNNLIGTELPTGATTSVGYTDTANPAKPTSVTTPDGDTLQMSYDDAGNLTSAVQEEMDIEVADVSYHSNGLVAQVTDANGNTTDYSYDRSGNMTAMSEPGPMGTMEFGYDALSRVTEVTDGNGVTLTYGYDRLDRIVSISQGGELLQSIAYDGNGRQIATHTDQASIKHSYNGRGDLLETVRTDSAGSERTIYAYDAAGNLTEMVEHGRTTAYGYDAAFRLTSITDHTGARTTFANDENNRRTGIEHPDGASEERTYDDSGRLTGITTTGAAGQSLVEASYSYDNDGSDSDQLQSRTIQGETETFTYDGLDRLTSDGTTDYTYDDVGNLLTAGKEEFFYNDADQVTTARGAEVGHDAAGNMTSQGERTLEYSATNQFLQADEGSSLATSLSYDTTDQTQMRGVTDVHEGDRIDRQLSNTALGVTNIASGGERTSFVRDPEGRLVSMVAGDGNERFHYTTDHQNTVLALTAEDSEAGSPDVVYDYSPYGERTSESLEGAEAAALSPFGFTGAYQFQDGTVHLNHRFYDTTTLNFTQPDPSRQELNNYAYAACDPINNTDPTGLVSGSCLWAASQFVVGFGGWVGSVGAITLTAGGATPLALIGLAGSTYGVIGGITGMQSSCP</sequence>
<dbReference type="InterPro" id="IPR031325">
    <property type="entry name" value="RHS_repeat"/>
</dbReference>
<feature type="compositionally biased region" description="Polar residues" evidence="2">
    <location>
        <begin position="432"/>
        <end position="457"/>
    </location>
</feature>
<evidence type="ECO:0000256" key="3">
    <source>
        <dbReference type="SAM" id="SignalP"/>
    </source>
</evidence>
<feature type="region of interest" description="Disordered" evidence="2">
    <location>
        <begin position="429"/>
        <end position="457"/>
    </location>
</feature>
<feature type="region of interest" description="Disordered" evidence="2">
    <location>
        <begin position="654"/>
        <end position="681"/>
    </location>
</feature>
<dbReference type="NCBIfam" id="TIGR01643">
    <property type="entry name" value="YD_repeat_2x"/>
    <property type="match status" value="6"/>
</dbReference>
<feature type="domain" description="Teneurin-like YD-shell" evidence="4">
    <location>
        <begin position="699"/>
        <end position="958"/>
    </location>
</feature>
<reference evidence="5 6" key="1">
    <citation type="submission" date="2020-07" db="EMBL/GenBank/DDBJ databases">
        <title>Sequencing the genomes of 1000 actinobacteria strains.</title>
        <authorList>
            <person name="Klenk H.-P."/>
        </authorList>
    </citation>
    <scope>NUCLEOTIDE SEQUENCE [LARGE SCALE GENOMIC DNA]</scope>
    <source>
        <strain evidence="5 6">DSM 45278</strain>
    </source>
</reference>
<feature type="domain" description="Teneurin-like YD-shell" evidence="4">
    <location>
        <begin position="578"/>
        <end position="695"/>
    </location>
</feature>
<feature type="region of interest" description="Disordered" evidence="2">
    <location>
        <begin position="25"/>
        <end position="84"/>
    </location>
</feature>
<feature type="compositionally biased region" description="Polar residues" evidence="2">
    <location>
        <begin position="381"/>
        <end position="395"/>
    </location>
</feature>
<accession>A0A7Y9XF17</accession>
<evidence type="ECO:0000256" key="1">
    <source>
        <dbReference type="ARBA" id="ARBA00022737"/>
    </source>
</evidence>
<keyword evidence="1" id="KW-0677">Repeat</keyword>
<dbReference type="PANTHER" id="PTHR32305">
    <property type="match status" value="1"/>
</dbReference>
<dbReference type="InterPro" id="IPR006530">
    <property type="entry name" value="YD"/>
</dbReference>
<feature type="compositionally biased region" description="Polar residues" evidence="2">
    <location>
        <begin position="345"/>
        <end position="365"/>
    </location>
</feature>
<proteinExistence type="predicted"/>
<name>A0A7Y9XF17_9ACTN</name>
<dbReference type="InterPro" id="IPR050708">
    <property type="entry name" value="T6SS_VgrG/RHS"/>
</dbReference>
<dbReference type="NCBIfam" id="TIGR03696">
    <property type="entry name" value="Rhs_assc_core"/>
    <property type="match status" value="1"/>
</dbReference>
<dbReference type="Pfam" id="PF05593">
    <property type="entry name" value="RHS_repeat"/>
    <property type="match status" value="4"/>
</dbReference>
<evidence type="ECO:0000259" key="4">
    <source>
        <dbReference type="Pfam" id="PF25023"/>
    </source>
</evidence>
<protein>
    <submittedName>
        <fullName evidence="5">RHS repeat-associated protein</fullName>
    </submittedName>
</protein>
<dbReference type="PANTHER" id="PTHR32305:SF15">
    <property type="entry name" value="PROTEIN RHSA-RELATED"/>
    <property type="match status" value="1"/>
</dbReference>
<dbReference type="EMBL" id="JACCHL010000001">
    <property type="protein sequence ID" value="NYH53607.1"/>
    <property type="molecule type" value="Genomic_DNA"/>
</dbReference>
<dbReference type="InterPro" id="IPR022385">
    <property type="entry name" value="Rhs_assc_core"/>
</dbReference>
<evidence type="ECO:0000256" key="2">
    <source>
        <dbReference type="SAM" id="MobiDB-lite"/>
    </source>
</evidence>
<dbReference type="Proteomes" id="UP000584931">
    <property type="component" value="Unassembled WGS sequence"/>
</dbReference>
<dbReference type="InterPro" id="IPR056823">
    <property type="entry name" value="TEN-like_YD-shell"/>
</dbReference>
<dbReference type="Gene3D" id="2.180.10.10">
    <property type="entry name" value="RHS repeat-associated core"/>
    <property type="match status" value="2"/>
</dbReference>
<comment type="caution">
    <text evidence="5">The sequence shown here is derived from an EMBL/GenBank/DDBJ whole genome shotgun (WGS) entry which is preliminary data.</text>
</comment>
<organism evidence="5 6">
    <name type="scientific">Nocardiopsis sinuspersici</name>
    <dbReference type="NCBI Taxonomy" id="501010"/>
    <lineage>
        <taxon>Bacteria</taxon>
        <taxon>Bacillati</taxon>
        <taxon>Actinomycetota</taxon>
        <taxon>Actinomycetes</taxon>
        <taxon>Streptosporangiales</taxon>
        <taxon>Nocardiopsidaceae</taxon>
        <taxon>Nocardiopsis</taxon>
    </lineage>
</organism>
<feature type="chain" id="PRO_5031517621" evidence="3">
    <location>
        <begin position="25"/>
        <end position="1042"/>
    </location>
</feature>
<feature type="signal peptide" evidence="3">
    <location>
        <begin position="1"/>
        <end position="24"/>
    </location>
</feature>
<dbReference type="Pfam" id="PF25023">
    <property type="entry name" value="TEN_YD-shell"/>
    <property type="match status" value="2"/>
</dbReference>